<dbReference type="AlphaFoldDB" id="A0A9W6JN37"/>
<evidence type="ECO:0000259" key="1">
    <source>
        <dbReference type="Pfam" id="PF01850"/>
    </source>
</evidence>
<evidence type="ECO:0000313" key="2">
    <source>
        <dbReference type="EMBL" id="GLK78875.1"/>
    </source>
</evidence>
<gene>
    <name evidence="2" type="ORF">GCM10008174_06160</name>
</gene>
<dbReference type="Pfam" id="PF01850">
    <property type="entry name" value="PIN"/>
    <property type="match status" value="1"/>
</dbReference>
<evidence type="ECO:0000313" key="3">
    <source>
        <dbReference type="Proteomes" id="UP001143309"/>
    </source>
</evidence>
<comment type="caution">
    <text evidence="2">The sequence shown here is derived from an EMBL/GenBank/DDBJ whole genome shotgun (WGS) entry which is preliminary data.</text>
</comment>
<organism evidence="2 3">
    <name type="scientific">Methylopila turkensis</name>
    <dbReference type="NCBI Taxonomy" id="1437816"/>
    <lineage>
        <taxon>Bacteria</taxon>
        <taxon>Pseudomonadati</taxon>
        <taxon>Pseudomonadota</taxon>
        <taxon>Alphaproteobacteria</taxon>
        <taxon>Hyphomicrobiales</taxon>
        <taxon>Methylopilaceae</taxon>
        <taxon>Methylopila</taxon>
    </lineage>
</organism>
<dbReference type="Proteomes" id="UP001143309">
    <property type="component" value="Unassembled WGS sequence"/>
</dbReference>
<keyword evidence="3" id="KW-1185">Reference proteome</keyword>
<reference evidence="2" key="1">
    <citation type="journal article" date="2014" name="Int. J. Syst. Evol. Microbiol.">
        <title>Complete genome sequence of Corynebacterium casei LMG S-19264T (=DSM 44701T), isolated from a smear-ripened cheese.</title>
        <authorList>
            <consortium name="US DOE Joint Genome Institute (JGI-PGF)"/>
            <person name="Walter F."/>
            <person name="Albersmeier A."/>
            <person name="Kalinowski J."/>
            <person name="Ruckert C."/>
        </authorList>
    </citation>
    <scope>NUCLEOTIDE SEQUENCE</scope>
    <source>
        <strain evidence="2">VKM B-2748</strain>
    </source>
</reference>
<dbReference type="Gene3D" id="3.40.50.1010">
    <property type="entry name" value="5'-nuclease"/>
    <property type="match status" value="1"/>
</dbReference>
<dbReference type="EMBL" id="BSFL01000001">
    <property type="protein sequence ID" value="GLK78875.1"/>
    <property type="molecule type" value="Genomic_DNA"/>
</dbReference>
<name>A0A9W6JN37_9HYPH</name>
<dbReference type="SUPFAM" id="SSF88723">
    <property type="entry name" value="PIN domain-like"/>
    <property type="match status" value="1"/>
</dbReference>
<dbReference type="InterPro" id="IPR029060">
    <property type="entry name" value="PIN-like_dom_sf"/>
</dbReference>
<accession>A0A9W6JN37</accession>
<protein>
    <recommendedName>
        <fullName evidence="1">PIN domain-containing protein</fullName>
    </recommendedName>
</protein>
<reference evidence="2" key="2">
    <citation type="submission" date="2023-01" db="EMBL/GenBank/DDBJ databases">
        <authorList>
            <person name="Sun Q."/>
            <person name="Evtushenko L."/>
        </authorList>
    </citation>
    <scope>NUCLEOTIDE SEQUENCE</scope>
    <source>
        <strain evidence="2">VKM B-2748</strain>
    </source>
</reference>
<sequence length="86" mass="9814">MLSQGAAEEFIKSLMARSTFKPVAFWMQMHYIAADAFERYGRGRGHPAKLNFGDCMTYAVAKFHDSPLLFKGDDFTHTDIRPAWLP</sequence>
<feature type="domain" description="PIN" evidence="1">
    <location>
        <begin position="4"/>
        <end position="79"/>
    </location>
</feature>
<dbReference type="CDD" id="cd09871">
    <property type="entry name" value="PIN_MtVapC28-VapC30-like"/>
    <property type="match status" value="1"/>
</dbReference>
<proteinExistence type="predicted"/>
<dbReference type="InterPro" id="IPR002716">
    <property type="entry name" value="PIN_dom"/>
</dbReference>